<accession>A0A6E8VUK5</accession>
<keyword evidence="3" id="KW-1133">Transmembrane helix</keyword>
<organism evidence="4 5">
    <name type="scientific">Anopheles coluzzii</name>
    <name type="common">African malaria mosquito</name>
    <dbReference type="NCBI Taxonomy" id="1518534"/>
    <lineage>
        <taxon>Eukaryota</taxon>
        <taxon>Metazoa</taxon>
        <taxon>Ecdysozoa</taxon>
        <taxon>Arthropoda</taxon>
        <taxon>Hexapoda</taxon>
        <taxon>Insecta</taxon>
        <taxon>Pterygota</taxon>
        <taxon>Neoptera</taxon>
        <taxon>Endopterygota</taxon>
        <taxon>Diptera</taxon>
        <taxon>Nematocera</taxon>
        <taxon>Culicoidea</taxon>
        <taxon>Culicidae</taxon>
        <taxon>Anophelinae</taxon>
        <taxon>Anopheles</taxon>
    </lineage>
</organism>
<keyword evidence="1" id="KW-0560">Oxidoreductase</keyword>
<dbReference type="Gene3D" id="3.40.50.720">
    <property type="entry name" value="NAD(P)-binding Rossmann-like Domain"/>
    <property type="match status" value="1"/>
</dbReference>
<dbReference type="VEuPathDB" id="VectorBase:ACON2_039787"/>
<sequence length="482" mass="53912">MTNQEQQQQQPGQQQKHHQQQAIAITIRDTCTTSEGVTGERKVKLIVNRSSPVSSATRTNDGDPVAGASAAAAAVPPPVANTTTTLPPLPPLVPIMSISPIPPSLDASPHHPQPQQPPQPAPLPPPPLSHPNHQHQLEQYQYQLHQQQLQQLQYQQRQQQQHDLFMIVSICLGSFILIFAIVYFVRKFFQGGQFKNKDIRLDAKVVIITGANAGIGKEAAIECAKRGARVYMGCRDPARMEKARQEILDKSGSQNVFGLELDLASFESIRSFVKTFLSMERRLHVLINNAGVMACPKAYTKEGFEMHFGTNHLGHFLLTNLLLDVLKRSAPSRVVTVSSLGHKWGRINKDDINAEKDYREWDAYMQSKLCNILFSRHLAKRLRGTGVNTYALHPGAINTELTRHLNPCIRTMAKPIFWVFFKTPKSGAQTTLYCAMEPTIASHTGLYYSDCKLKEPEPHAQDDAMAEWLWNLSERLTGLSSH</sequence>
<name>A0A6E8VUK5_ANOCL</name>
<dbReference type="Proteomes" id="UP001105220">
    <property type="component" value="Unplaced"/>
</dbReference>
<feature type="compositionally biased region" description="Polar residues" evidence="2">
    <location>
        <begin position="48"/>
        <end position="59"/>
    </location>
</feature>
<proteinExistence type="predicted"/>
<dbReference type="Pfam" id="PF00106">
    <property type="entry name" value="adh_short"/>
    <property type="match status" value="1"/>
</dbReference>
<feature type="transmembrane region" description="Helical" evidence="3">
    <location>
        <begin position="164"/>
        <end position="185"/>
    </location>
</feature>
<dbReference type="SUPFAM" id="SSF51735">
    <property type="entry name" value="NAD(P)-binding Rossmann-fold domains"/>
    <property type="match status" value="1"/>
</dbReference>
<evidence type="ECO:0000256" key="1">
    <source>
        <dbReference type="ARBA" id="ARBA00023002"/>
    </source>
</evidence>
<keyword evidence="5" id="KW-1185">Reference proteome</keyword>
<reference evidence="4" key="2">
    <citation type="submission" date="2020-05" db="UniProtKB">
        <authorList>
            <consortium name="EnsemblMetazoa"/>
        </authorList>
    </citation>
    <scope>IDENTIFICATION</scope>
    <source>
        <strain evidence="4">Ngousso</strain>
    </source>
</reference>
<dbReference type="InterPro" id="IPR002347">
    <property type="entry name" value="SDR_fam"/>
</dbReference>
<evidence type="ECO:0000256" key="2">
    <source>
        <dbReference type="SAM" id="MobiDB-lite"/>
    </source>
</evidence>
<dbReference type="InterPro" id="IPR036291">
    <property type="entry name" value="NAD(P)-bd_dom_sf"/>
</dbReference>
<keyword evidence="3" id="KW-0472">Membrane</keyword>
<keyword evidence="3" id="KW-0812">Transmembrane</keyword>
<dbReference type="VEuPathDB" id="VectorBase:ACMO_000329"/>
<feature type="region of interest" description="Disordered" evidence="2">
    <location>
        <begin position="100"/>
        <end position="133"/>
    </location>
</feature>
<dbReference type="PANTHER" id="PTHR43157:SF31">
    <property type="entry name" value="PHOSPHATIDYLINOSITOL-GLYCAN BIOSYNTHESIS CLASS F PROTEIN"/>
    <property type="match status" value="1"/>
</dbReference>
<dbReference type="VEuPathDB" id="VectorBase:ACON007662"/>
<evidence type="ECO:0000313" key="5">
    <source>
        <dbReference type="Proteomes" id="UP001105220"/>
    </source>
</evidence>
<dbReference type="GO" id="GO:0016491">
    <property type="term" value="F:oxidoreductase activity"/>
    <property type="evidence" value="ECO:0007669"/>
    <property type="project" value="UniProtKB-KW"/>
</dbReference>
<dbReference type="PRINTS" id="PR00081">
    <property type="entry name" value="GDHRDH"/>
</dbReference>
<dbReference type="AlphaFoldDB" id="A0A6E8VUK5"/>
<reference key="1">
    <citation type="journal article" date="2019" name="Genes (Basel)">
        <title>A High-Quality De novo Genome Assembly from a Single Mosquito Using PacBio Sequencing.</title>
        <authorList>
            <person name="Kingan S.B."/>
            <person name="Heaton H."/>
            <person name="Cudini J."/>
            <person name="Lambert C.C."/>
            <person name="Baybayan P."/>
            <person name="Galvin B.D."/>
            <person name="Durbin R."/>
            <person name="Korlach J."/>
            <person name="Lawniczak M.K.N."/>
        </authorList>
    </citation>
    <scope>NUCLEOTIDE SEQUENCE [LARGE SCALE GENOMIC DNA]</scope>
    <source>
        <strain>Mali-NIH</strain>
    </source>
</reference>
<feature type="compositionally biased region" description="Pro residues" evidence="2">
    <location>
        <begin position="111"/>
        <end position="129"/>
    </location>
</feature>
<evidence type="ECO:0008006" key="6">
    <source>
        <dbReference type="Google" id="ProtNLM"/>
    </source>
</evidence>
<evidence type="ECO:0000256" key="3">
    <source>
        <dbReference type="SAM" id="Phobius"/>
    </source>
</evidence>
<feature type="region of interest" description="Disordered" evidence="2">
    <location>
        <begin position="1"/>
        <end position="69"/>
    </location>
</feature>
<evidence type="ECO:0000313" key="4">
    <source>
        <dbReference type="EnsemblMetazoa" id="ACON007662-PA"/>
    </source>
</evidence>
<dbReference type="PANTHER" id="PTHR43157">
    <property type="entry name" value="PHOSPHATIDYLINOSITOL-GLYCAN BIOSYNTHESIS CLASS F PROTEIN-RELATED"/>
    <property type="match status" value="1"/>
</dbReference>
<protein>
    <recommendedName>
        <fullName evidence="6">Retinol dehydrogenase 12</fullName>
    </recommendedName>
</protein>
<dbReference type="EnsemblMetazoa" id="ACON007662-RA">
    <property type="protein sequence ID" value="ACON007662-PA"/>
    <property type="gene ID" value="ACON007662"/>
</dbReference>
<feature type="compositionally biased region" description="Low complexity" evidence="2">
    <location>
        <begin position="1"/>
        <end position="14"/>
    </location>
</feature>